<dbReference type="STRING" id="310782.SAMN05216499_1058"/>
<dbReference type="SUPFAM" id="SSF88713">
    <property type="entry name" value="Glycoside hydrolase/deacetylase"/>
    <property type="match status" value="1"/>
</dbReference>
<dbReference type="PANTHER" id="PTHR45985">
    <property type="match status" value="1"/>
</dbReference>
<organism evidence="2 3">
    <name type="scientific">Actinacidiphila paucisporea</name>
    <dbReference type="NCBI Taxonomy" id="310782"/>
    <lineage>
        <taxon>Bacteria</taxon>
        <taxon>Bacillati</taxon>
        <taxon>Actinomycetota</taxon>
        <taxon>Actinomycetes</taxon>
        <taxon>Kitasatosporales</taxon>
        <taxon>Streptomycetaceae</taxon>
        <taxon>Actinacidiphila</taxon>
    </lineage>
</organism>
<evidence type="ECO:0000313" key="2">
    <source>
        <dbReference type="EMBL" id="SHL57442.1"/>
    </source>
</evidence>
<feature type="compositionally biased region" description="Basic residues" evidence="1">
    <location>
        <begin position="62"/>
        <end position="72"/>
    </location>
</feature>
<sequence length="440" mass="49135">MSAARIRRLLPRIGDGRNRRRTALLCGVLCTGLLGTAAAVTVGHEGGGAAPARERTAPQHKAPQKQKQKQQKQKQPTTPAWDGKVRVIGDGSTSDSGPQPHQPTPHKLKPGEKPPQFVVFSWDGALENDDHLFSRFRKVAEQNDAHMTFFLSGIYLLPNGKRSLYKPPQHSPGASAIDFPTDEHIRWTLSELRHAWEDGDEIGTHFNGHFCAPDPGGGGKWSTADWRSEIAQAYSFVEHWKTDTGFTDIPPLPFDYSEELAGGRAPCLEGQQNLLPAEKANGWRYDASSPGDFQTWPARKDGVWNFPLQLMPYPQADFQVLSMDFNFLYNQSGGDVTEGDPAHYPTWERQARQGYLNGFERVYNGSRAPLFIGNHFETWNGGIYMQAVEDVAKDVCHRKGVRCVSFKELSDWLDVQDPAVLAKLRTLDPAESPDWSTFLK</sequence>
<reference evidence="2 3" key="1">
    <citation type="submission" date="2016-11" db="EMBL/GenBank/DDBJ databases">
        <authorList>
            <person name="Jaros S."/>
            <person name="Januszkiewicz K."/>
            <person name="Wedrychowicz H."/>
        </authorList>
    </citation>
    <scope>NUCLEOTIDE SEQUENCE [LARGE SCALE GENOMIC DNA]</scope>
    <source>
        <strain evidence="2 3">CGMCC 4.2025</strain>
    </source>
</reference>
<dbReference type="PANTHER" id="PTHR45985:SF3">
    <property type="entry name" value="CHITIN DEACETYLASE-LIKE 4"/>
    <property type="match status" value="1"/>
</dbReference>
<evidence type="ECO:0008006" key="4">
    <source>
        <dbReference type="Google" id="ProtNLM"/>
    </source>
</evidence>
<protein>
    <recommendedName>
        <fullName evidence="4">Lipoprotein</fullName>
    </recommendedName>
</protein>
<dbReference type="Gene3D" id="3.20.20.370">
    <property type="entry name" value="Glycoside hydrolase/deacetylase"/>
    <property type="match status" value="1"/>
</dbReference>
<evidence type="ECO:0000256" key="1">
    <source>
        <dbReference type="SAM" id="MobiDB-lite"/>
    </source>
</evidence>
<dbReference type="GO" id="GO:0005975">
    <property type="term" value="P:carbohydrate metabolic process"/>
    <property type="evidence" value="ECO:0007669"/>
    <property type="project" value="InterPro"/>
</dbReference>
<gene>
    <name evidence="2" type="ORF">SAMN05216499_1058</name>
</gene>
<evidence type="ECO:0000313" key="3">
    <source>
        <dbReference type="Proteomes" id="UP000184111"/>
    </source>
</evidence>
<dbReference type="InterPro" id="IPR052740">
    <property type="entry name" value="CE4"/>
</dbReference>
<proteinExistence type="predicted"/>
<dbReference type="AlphaFoldDB" id="A0A1M7BR11"/>
<dbReference type="InterPro" id="IPR011330">
    <property type="entry name" value="Glyco_hydro/deAcase_b/a-brl"/>
</dbReference>
<name>A0A1M7BR11_9ACTN</name>
<dbReference type="RefSeq" id="WP_235001996.1">
    <property type="nucleotide sequence ID" value="NZ_FRBI01000005.1"/>
</dbReference>
<feature type="region of interest" description="Disordered" evidence="1">
    <location>
        <begin position="45"/>
        <end position="115"/>
    </location>
</feature>
<keyword evidence="3" id="KW-1185">Reference proteome</keyword>
<dbReference type="EMBL" id="FRBI01000005">
    <property type="protein sequence ID" value="SHL57442.1"/>
    <property type="molecule type" value="Genomic_DNA"/>
</dbReference>
<dbReference type="Proteomes" id="UP000184111">
    <property type="component" value="Unassembled WGS sequence"/>
</dbReference>
<accession>A0A1M7BR11</accession>